<gene>
    <name evidence="2" type="ORF">SAMN05660337_1894</name>
</gene>
<dbReference type="InterPro" id="IPR023346">
    <property type="entry name" value="Lysozyme-like_dom_sf"/>
</dbReference>
<evidence type="ECO:0000313" key="2">
    <source>
        <dbReference type="EMBL" id="SDL04729.1"/>
    </source>
</evidence>
<evidence type="ECO:0000259" key="1">
    <source>
        <dbReference type="Pfam" id="PF01464"/>
    </source>
</evidence>
<name>A0A1G9GVL3_9BACT</name>
<organism evidence="2 3">
    <name type="scientific">Maridesulfovibrio ferrireducens</name>
    <dbReference type="NCBI Taxonomy" id="246191"/>
    <lineage>
        <taxon>Bacteria</taxon>
        <taxon>Pseudomonadati</taxon>
        <taxon>Thermodesulfobacteriota</taxon>
        <taxon>Desulfovibrionia</taxon>
        <taxon>Desulfovibrionales</taxon>
        <taxon>Desulfovibrionaceae</taxon>
        <taxon>Maridesulfovibrio</taxon>
    </lineage>
</organism>
<keyword evidence="3" id="KW-1185">Reference proteome</keyword>
<accession>A0A1G9GVL3</accession>
<dbReference type="InterPro" id="IPR008258">
    <property type="entry name" value="Transglycosylase_SLT_dom_1"/>
</dbReference>
<sequence length="181" mass="20969">MFIPINEEREFSQTFRHDVQQRVKLGSGERISVAPLFNQVAQEFALQPEILRAIADHESGYNPWALNIEGRSIYPDSKDEALAVLKKNKIKSYDVGLMQVNSYWLRKFNLSAAKALDPEENVRLGAWILRYCLDRYGYNWRAIGAYHTGSPDNLPVRSKKYAVRVMEKYKKLLDKSQSNKK</sequence>
<dbReference type="SUPFAM" id="SSF53955">
    <property type="entry name" value="Lysozyme-like"/>
    <property type="match status" value="1"/>
</dbReference>
<proteinExistence type="predicted"/>
<dbReference type="AlphaFoldDB" id="A0A1G9GVL3"/>
<dbReference type="STRING" id="246191.SAMN05660337_1894"/>
<dbReference type="Proteomes" id="UP000199053">
    <property type="component" value="Unassembled WGS sequence"/>
</dbReference>
<evidence type="ECO:0000313" key="3">
    <source>
        <dbReference type="Proteomes" id="UP000199053"/>
    </source>
</evidence>
<protein>
    <submittedName>
        <fullName evidence="2">Transglycosylase SLT domain-containing protein</fullName>
    </submittedName>
</protein>
<dbReference type="EMBL" id="FNGA01000003">
    <property type="protein sequence ID" value="SDL04729.1"/>
    <property type="molecule type" value="Genomic_DNA"/>
</dbReference>
<reference evidence="3" key="1">
    <citation type="submission" date="2016-10" db="EMBL/GenBank/DDBJ databases">
        <authorList>
            <person name="Varghese N."/>
            <person name="Submissions S."/>
        </authorList>
    </citation>
    <scope>NUCLEOTIDE SEQUENCE [LARGE SCALE GENOMIC DNA]</scope>
    <source>
        <strain evidence="3">DSM 16995</strain>
    </source>
</reference>
<dbReference type="Pfam" id="PF01464">
    <property type="entry name" value="SLT"/>
    <property type="match status" value="1"/>
</dbReference>
<dbReference type="CDD" id="cd13400">
    <property type="entry name" value="LT_IagB-like"/>
    <property type="match status" value="1"/>
</dbReference>
<feature type="domain" description="Transglycosylase SLT" evidence="1">
    <location>
        <begin position="36"/>
        <end position="153"/>
    </location>
</feature>
<dbReference type="Gene3D" id="1.10.530.10">
    <property type="match status" value="1"/>
</dbReference>